<reference evidence="1" key="1">
    <citation type="submission" date="2014-09" db="EMBL/GenBank/DDBJ databases">
        <authorList>
            <person name="Magalhaes I.L.F."/>
            <person name="Oliveira U."/>
            <person name="Santos F.R."/>
            <person name="Vidigal T.H.D.A."/>
            <person name="Brescovit A.D."/>
            <person name="Santos A.J."/>
        </authorList>
    </citation>
    <scope>NUCLEOTIDE SEQUENCE</scope>
    <source>
        <tissue evidence="1">Shoot tissue taken approximately 20 cm above the soil surface</tissue>
    </source>
</reference>
<name>A0A0A8YGZ7_ARUDO</name>
<accession>A0A0A8YGZ7</accession>
<evidence type="ECO:0000313" key="1">
    <source>
        <dbReference type="EMBL" id="JAD25166.1"/>
    </source>
</evidence>
<organism evidence="1">
    <name type="scientific">Arundo donax</name>
    <name type="common">Giant reed</name>
    <name type="synonym">Donax arundinaceus</name>
    <dbReference type="NCBI Taxonomy" id="35708"/>
    <lineage>
        <taxon>Eukaryota</taxon>
        <taxon>Viridiplantae</taxon>
        <taxon>Streptophyta</taxon>
        <taxon>Embryophyta</taxon>
        <taxon>Tracheophyta</taxon>
        <taxon>Spermatophyta</taxon>
        <taxon>Magnoliopsida</taxon>
        <taxon>Liliopsida</taxon>
        <taxon>Poales</taxon>
        <taxon>Poaceae</taxon>
        <taxon>PACMAD clade</taxon>
        <taxon>Arundinoideae</taxon>
        <taxon>Arundineae</taxon>
        <taxon>Arundo</taxon>
    </lineage>
</organism>
<reference evidence="1" key="2">
    <citation type="journal article" date="2015" name="Data Brief">
        <title>Shoot transcriptome of the giant reed, Arundo donax.</title>
        <authorList>
            <person name="Barrero R.A."/>
            <person name="Guerrero F.D."/>
            <person name="Moolhuijzen P."/>
            <person name="Goolsby J.A."/>
            <person name="Tidwell J."/>
            <person name="Bellgard S.E."/>
            <person name="Bellgard M.I."/>
        </authorList>
    </citation>
    <scope>NUCLEOTIDE SEQUENCE</scope>
    <source>
        <tissue evidence="1">Shoot tissue taken approximately 20 cm above the soil surface</tissue>
    </source>
</reference>
<protein>
    <submittedName>
        <fullName evidence="1">Uncharacterized protein</fullName>
    </submittedName>
</protein>
<dbReference type="EMBL" id="GBRH01272729">
    <property type="protein sequence ID" value="JAD25166.1"/>
    <property type="molecule type" value="Transcribed_RNA"/>
</dbReference>
<proteinExistence type="predicted"/>
<dbReference type="AlphaFoldDB" id="A0A0A8YGZ7"/>
<sequence length="64" mass="7747">MQFMLYHGHRPQHSSNTRRMVKSFTILMPLWMTFTTLLPPRSKICRRVVPTSYTKRKFHQLILT</sequence>